<dbReference type="OMA" id="RECHVSE"/>
<evidence type="ECO:0000313" key="2">
    <source>
        <dbReference type="EMBL" id="EQC25677.1"/>
    </source>
</evidence>
<evidence type="ECO:0000256" key="1">
    <source>
        <dbReference type="SAM" id="Coils"/>
    </source>
</evidence>
<dbReference type="AlphaFoldDB" id="T0R854"/>
<gene>
    <name evidence="2" type="ORF">SDRG_16463</name>
</gene>
<organism evidence="2 3">
    <name type="scientific">Saprolegnia diclina (strain VS20)</name>
    <dbReference type="NCBI Taxonomy" id="1156394"/>
    <lineage>
        <taxon>Eukaryota</taxon>
        <taxon>Sar</taxon>
        <taxon>Stramenopiles</taxon>
        <taxon>Oomycota</taxon>
        <taxon>Saprolegniomycetes</taxon>
        <taxon>Saprolegniales</taxon>
        <taxon>Saprolegniaceae</taxon>
        <taxon>Saprolegnia</taxon>
    </lineage>
</organism>
<sequence>MLLPICNHMRRPVDPAERKRRKRIYNRQKQQIYRQNTLDEIRALQALVPELETQLHALLQQRPPSTCLPWRDVALALHDGTETSHADNAELIVKKSTNRALLSAMVTWVATQRGLAAIPQCSTPSWRHVTLLAALDARKLGVDWITQHVLHNTDRILAQYRLPDSADVPGALHLEGIQNECMQYTIVDQKTYTASLTAHAAFVRAKLSGWLHGNLVGHRDALDLLDATLVHDVDPRLLYIHSQSVAQGSSYYMLFRECHVSESRVVFVGQNIHDDEALPMQALTCNRTFWVVLDRRDDGRVTQRMVLQRSQHFTKNGFVSLDEEAQLWGCDLRSCTTDDQKAARFQRDLTALQTKMHRSAWGHPVQLIASP</sequence>
<evidence type="ECO:0008006" key="4">
    <source>
        <dbReference type="Google" id="ProtNLM"/>
    </source>
</evidence>
<dbReference type="RefSeq" id="XP_008620896.1">
    <property type="nucleotide sequence ID" value="XM_008622674.1"/>
</dbReference>
<accession>T0R854</accession>
<protein>
    <recommendedName>
        <fullName evidence="4">BZIP domain-containing protein</fullName>
    </recommendedName>
</protein>
<keyword evidence="1" id="KW-0175">Coiled coil</keyword>
<evidence type="ECO:0000313" key="3">
    <source>
        <dbReference type="Proteomes" id="UP000030762"/>
    </source>
</evidence>
<dbReference type="InParanoid" id="T0R854"/>
<dbReference type="VEuPathDB" id="FungiDB:SDRG_16463"/>
<dbReference type="GeneID" id="19957190"/>
<keyword evidence="3" id="KW-1185">Reference proteome</keyword>
<feature type="coiled-coil region" evidence="1">
    <location>
        <begin position="34"/>
        <end position="61"/>
    </location>
</feature>
<proteinExistence type="predicted"/>
<dbReference type="OrthoDB" id="67489at2759"/>
<dbReference type="EMBL" id="JH767260">
    <property type="protein sequence ID" value="EQC25677.1"/>
    <property type="molecule type" value="Genomic_DNA"/>
</dbReference>
<dbReference type="Proteomes" id="UP000030762">
    <property type="component" value="Unassembled WGS sequence"/>
</dbReference>
<reference evidence="2 3" key="1">
    <citation type="submission" date="2012-04" db="EMBL/GenBank/DDBJ databases">
        <title>The Genome Sequence of Saprolegnia declina VS20.</title>
        <authorList>
            <consortium name="The Broad Institute Genome Sequencing Platform"/>
            <person name="Russ C."/>
            <person name="Nusbaum C."/>
            <person name="Tyler B."/>
            <person name="van West P."/>
            <person name="Dieguez-Uribeondo J."/>
            <person name="de Bruijn I."/>
            <person name="Tripathy S."/>
            <person name="Jiang R."/>
            <person name="Young S.K."/>
            <person name="Zeng Q."/>
            <person name="Gargeya S."/>
            <person name="Fitzgerald M."/>
            <person name="Haas B."/>
            <person name="Abouelleil A."/>
            <person name="Alvarado L."/>
            <person name="Arachchi H.M."/>
            <person name="Berlin A."/>
            <person name="Chapman S.B."/>
            <person name="Goldberg J."/>
            <person name="Griggs A."/>
            <person name="Gujja S."/>
            <person name="Hansen M."/>
            <person name="Howarth C."/>
            <person name="Imamovic A."/>
            <person name="Larimer J."/>
            <person name="McCowen C."/>
            <person name="Montmayeur A."/>
            <person name="Murphy C."/>
            <person name="Neiman D."/>
            <person name="Pearson M."/>
            <person name="Priest M."/>
            <person name="Roberts A."/>
            <person name="Saif S."/>
            <person name="Shea T."/>
            <person name="Sisk P."/>
            <person name="Sykes S."/>
            <person name="Wortman J."/>
            <person name="Nusbaum C."/>
            <person name="Birren B."/>
        </authorList>
    </citation>
    <scope>NUCLEOTIDE SEQUENCE [LARGE SCALE GENOMIC DNA]</scope>
    <source>
        <strain evidence="2 3">VS20</strain>
    </source>
</reference>
<name>T0R854_SAPDV</name>